<gene>
    <name evidence="1" type="ORF">A2W41_00575</name>
</gene>
<evidence type="ECO:0000313" key="2">
    <source>
        <dbReference type="Proteomes" id="UP000176700"/>
    </source>
</evidence>
<dbReference type="SUPFAM" id="SSF52540">
    <property type="entry name" value="P-loop containing nucleoside triphosphate hydrolases"/>
    <property type="match status" value="1"/>
</dbReference>
<name>A0A1G2FYW1_9BACT</name>
<dbReference type="PANTHER" id="PTHR41930">
    <property type="entry name" value="UPF0200 PROTEIN MJ1399"/>
    <property type="match status" value="1"/>
</dbReference>
<comment type="caution">
    <text evidence="1">The sequence shown here is derived from an EMBL/GenBank/DDBJ whole genome shotgun (WGS) entry which is preliminary data.</text>
</comment>
<dbReference type="AlphaFoldDB" id="A0A1G2FYW1"/>
<accession>A0A1G2FYW1</accession>
<dbReference type="Proteomes" id="UP000176700">
    <property type="component" value="Unassembled WGS sequence"/>
</dbReference>
<evidence type="ECO:0008006" key="3">
    <source>
        <dbReference type="Google" id="ProtNLM"/>
    </source>
</evidence>
<reference evidence="1 2" key="1">
    <citation type="journal article" date="2016" name="Nat. Commun.">
        <title>Thousands of microbial genomes shed light on interconnected biogeochemical processes in an aquifer system.</title>
        <authorList>
            <person name="Anantharaman K."/>
            <person name="Brown C.T."/>
            <person name="Hug L.A."/>
            <person name="Sharon I."/>
            <person name="Castelle C.J."/>
            <person name="Probst A.J."/>
            <person name="Thomas B.C."/>
            <person name="Singh A."/>
            <person name="Wilkins M.J."/>
            <person name="Karaoz U."/>
            <person name="Brodie E.L."/>
            <person name="Williams K.H."/>
            <person name="Hubbard S.S."/>
            <person name="Banfield J.F."/>
        </authorList>
    </citation>
    <scope>NUCLEOTIDE SEQUENCE [LARGE SCALE GENOMIC DNA]</scope>
</reference>
<dbReference type="PANTHER" id="PTHR41930:SF1">
    <property type="entry name" value="DEPHOSPHO-COA KINASE"/>
    <property type="match status" value="1"/>
</dbReference>
<proteinExistence type="predicted"/>
<dbReference type="InterPro" id="IPR027417">
    <property type="entry name" value="P-loop_NTPase"/>
</dbReference>
<dbReference type="Gene3D" id="3.40.50.300">
    <property type="entry name" value="P-loop containing nucleotide triphosphate hydrolases"/>
    <property type="match status" value="1"/>
</dbReference>
<protein>
    <recommendedName>
        <fullName evidence="3">Dephospho-CoA kinase</fullName>
    </recommendedName>
</protein>
<sequence length="181" mass="20519">MIIIALTGKKGSGKGTVADYIKIRHGAVVFRFSKILDDILIRLHLPHTRDNQIQLALDLRQLYGNDILAKVLAKDIQSTRPDIAVVDGVRYQDEWNIIKTLPNAKLIAMSANADKRYQRITMRNEKADDTGLSQEQFNEQEARKTELQIDSLLKIADHSIINDGTLDELNKKIEHVLSLCF</sequence>
<evidence type="ECO:0000313" key="1">
    <source>
        <dbReference type="EMBL" id="OGZ42800.1"/>
    </source>
</evidence>
<dbReference type="EMBL" id="MHNI01000013">
    <property type="protein sequence ID" value="OGZ42800.1"/>
    <property type="molecule type" value="Genomic_DNA"/>
</dbReference>
<organism evidence="1 2">
    <name type="scientific">Candidatus Ryanbacteria bacterium RIFCSPHIGHO2_01_45_13</name>
    <dbReference type="NCBI Taxonomy" id="1802112"/>
    <lineage>
        <taxon>Bacteria</taxon>
        <taxon>Candidatus Ryaniibacteriota</taxon>
    </lineage>
</organism>